<keyword evidence="3" id="KW-1185">Reference proteome</keyword>
<dbReference type="AlphaFoldDB" id="A0A9Q1EKK7"/>
<gene>
    <name evidence="2" type="ORF">SKAU_G00350760</name>
</gene>
<evidence type="ECO:0000313" key="3">
    <source>
        <dbReference type="Proteomes" id="UP001152622"/>
    </source>
</evidence>
<feature type="compositionally biased region" description="Acidic residues" evidence="1">
    <location>
        <begin position="21"/>
        <end position="31"/>
    </location>
</feature>
<accession>A0A9Q1EKK7</accession>
<feature type="region of interest" description="Disordered" evidence="1">
    <location>
        <begin position="148"/>
        <end position="210"/>
    </location>
</feature>
<protein>
    <submittedName>
        <fullName evidence="2">Uncharacterized protein</fullName>
    </submittedName>
</protein>
<evidence type="ECO:0000256" key="1">
    <source>
        <dbReference type="SAM" id="MobiDB-lite"/>
    </source>
</evidence>
<comment type="caution">
    <text evidence="2">The sequence shown here is derived from an EMBL/GenBank/DDBJ whole genome shotgun (WGS) entry which is preliminary data.</text>
</comment>
<organism evidence="2 3">
    <name type="scientific">Synaphobranchus kaupii</name>
    <name type="common">Kaup's arrowtooth eel</name>
    <dbReference type="NCBI Taxonomy" id="118154"/>
    <lineage>
        <taxon>Eukaryota</taxon>
        <taxon>Metazoa</taxon>
        <taxon>Chordata</taxon>
        <taxon>Craniata</taxon>
        <taxon>Vertebrata</taxon>
        <taxon>Euteleostomi</taxon>
        <taxon>Actinopterygii</taxon>
        <taxon>Neopterygii</taxon>
        <taxon>Teleostei</taxon>
        <taxon>Anguilliformes</taxon>
        <taxon>Synaphobranchidae</taxon>
        <taxon>Synaphobranchus</taxon>
    </lineage>
</organism>
<name>A0A9Q1EKK7_SYNKA</name>
<proteinExistence type="predicted"/>
<sequence>MGCASGLRVHPNEQRRAWDSAPEEIPTEDQDRDCQRDPSNSLIAATGYAEYTTDCRESLTAGLIDTGNTARSQKEADLDYGHKDNMELYSSIPILQLCSDLPSPHMIDSSMNSGPCLTVASQVTHDPRLSDTGESNVLPGSSLNIETMAPSSSSDHYAWPSEPTLSCSQRDDSTCCSPDSSGFSLTSRPLERGEEAADCTSHESPSQVTV</sequence>
<dbReference type="Proteomes" id="UP001152622">
    <property type="component" value="Chromosome 16"/>
</dbReference>
<evidence type="ECO:0000313" key="2">
    <source>
        <dbReference type="EMBL" id="KAJ8340443.1"/>
    </source>
</evidence>
<reference evidence="2" key="1">
    <citation type="journal article" date="2023" name="Science">
        <title>Genome structures resolve the early diversification of teleost fishes.</title>
        <authorList>
            <person name="Parey E."/>
            <person name="Louis A."/>
            <person name="Montfort J."/>
            <person name="Bouchez O."/>
            <person name="Roques C."/>
            <person name="Iampietro C."/>
            <person name="Lluch J."/>
            <person name="Castinel A."/>
            <person name="Donnadieu C."/>
            <person name="Desvignes T."/>
            <person name="Floi Bucao C."/>
            <person name="Jouanno E."/>
            <person name="Wen M."/>
            <person name="Mejri S."/>
            <person name="Dirks R."/>
            <person name="Jansen H."/>
            <person name="Henkel C."/>
            <person name="Chen W.J."/>
            <person name="Zahm M."/>
            <person name="Cabau C."/>
            <person name="Klopp C."/>
            <person name="Thompson A.W."/>
            <person name="Robinson-Rechavi M."/>
            <person name="Braasch I."/>
            <person name="Lecointre G."/>
            <person name="Bobe J."/>
            <person name="Postlethwait J.H."/>
            <person name="Berthelot C."/>
            <person name="Roest Crollius H."/>
            <person name="Guiguen Y."/>
        </authorList>
    </citation>
    <scope>NUCLEOTIDE SEQUENCE</scope>
    <source>
        <strain evidence="2">WJC10195</strain>
    </source>
</reference>
<feature type="compositionally biased region" description="Polar residues" evidence="1">
    <location>
        <begin position="163"/>
        <end position="187"/>
    </location>
</feature>
<feature type="region of interest" description="Disordered" evidence="1">
    <location>
        <begin position="1"/>
        <end position="41"/>
    </location>
</feature>
<dbReference type="EMBL" id="JAINUF010000016">
    <property type="protein sequence ID" value="KAJ8340443.1"/>
    <property type="molecule type" value="Genomic_DNA"/>
</dbReference>